<dbReference type="Pfam" id="PF04977">
    <property type="entry name" value="DivIC"/>
    <property type="match status" value="1"/>
</dbReference>
<keyword evidence="3" id="KW-0131">Cell cycle</keyword>
<keyword evidence="4" id="KW-1185">Reference proteome</keyword>
<dbReference type="AlphaFoldDB" id="A0A0H2YRN0"/>
<dbReference type="Proteomes" id="UP000001823">
    <property type="component" value="Chromosome"/>
</dbReference>
<protein>
    <submittedName>
        <fullName evidence="3">Cell division protein FtsL</fullName>
    </submittedName>
</protein>
<dbReference type="RefSeq" id="WP_003458745.1">
    <property type="nucleotide sequence ID" value="NC_008261.1"/>
</dbReference>
<name>A0A0H2YRN0_CLOP1</name>
<keyword evidence="2" id="KW-0472">Membrane</keyword>
<proteinExistence type="predicted"/>
<keyword evidence="2" id="KW-1133">Transmembrane helix</keyword>
<dbReference type="KEGG" id="cpf:CPF_2118"/>
<dbReference type="STRING" id="195103.CPF_2118"/>
<feature type="region of interest" description="Disordered" evidence="1">
    <location>
        <begin position="1"/>
        <end position="49"/>
    </location>
</feature>
<dbReference type="PaxDb" id="195103-CPF_2118"/>
<feature type="transmembrane region" description="Helical" evidence="2">
    <location>
        <begin position="52"/>
        <end position="69"/>
    </location>
</feature>
<evidence type="ECO:0000313" key="3">
    <source>
        <dbReference type="EMBL" id="ABG83078.1"/>
    </source>
</evidence>
<dbReference type="EMBL" id="CP000246">
    <property type="protein sequence ID" value="ABG83078.1"/>
    <property type="molecule type" value="Genomic_DNA"/>
</dbReference>
<sequence>MIVKEFDYNGSSALKPQRKEQTIPSKETYDKKKKKIEQQRRKKQKDKKIKKSVYQIVLLILVVGGITISRDVKVYKTQQQLDSLNKEINSVITENEALKVQILKASSLDKIEETAKNKLKMILPTKENMIKLGESQATEGKQ</sequence>
<dbReference type="InterPro" id="IPR007060">
    <property type="entry name" value="FtsL/DivIC"/>
</dbReference>
<keyword evidence="3" id="KW-0132">Cell division</keyword>
<evidence type="ECO:0000256" key="1">
    <source>
        <dbReference type="SAM" id="MobiDB-lite"/>
    </source>
</evidence>
<dbReference type="GO" id="GO:0051301">
    <property type="term" value="P:cell division"/>
    <property type="evidence" value="ECO:0007669"/>
    <property type="project" value="UniProtKB-KW"/>
</dbReference>
<gene>
    <name evidence="3" type="ordered locus">CPF_2118</name>
</gene>
<reference evidence="3 4" key="1">
    <citation type="journal article" date="2006" name="Genome Res.">
        <title>Skewed genomic variability in strains of the toxigenic bacterial pathogen, Clostridium perfringens.</title>
        <authorList>
            <person name="Myers G.S."/>
            <person name="Rasko D.A."/>
            <person name="Cheung J.K."/>
            <person name="Ravel J."/>
            <person name="Seshadri R."/>
            <person name="Deboy R.T."/>
            <person name="Ren Q."/>
            <person name="Varga J."/>
            <person name="Awad M.M."/>
            <person name="Brinkac L.M."/>
            <person name="Daugherty S.C."/>
            <person name="Haft D.H."/>
            <person name="Dodson R.J."/>
            <person name="Madupu R."/>
            <person name="Nelson W.C."/>
            <person name="Rosovitz M.J."/>
            <person name="Sullivan S.A."/>
            <person name="Khouri H."/>
            <person name="Dimitrov G.I."/>
            <person name="Watkins K.L."/>
            <person name="Mulligan S."/>
            <person name="Benton J."/>
            <person name="Radune D."/>
            <person name="Fisher D.J."/>
            <person name="Atkins H.S."/>
            <person name="Hiscox T."/>
            <person name="Jost B.H."/>
            <person name="Billington S.J."/>
            <person name="Songer J.G."/>
            <person name="McClane B.A."/>
            <person name="Titball R.W."/>
            <person name="Rood J.I."/>
            <person name="Melville S.B."/>
            <person name="Paulsen I.T."/>
        </authorList>
    </citation>
    <scope>NUCLEOTIDE SEQUENCE [LARGE SCALE GENOMIC DNA]</scope>
    <source>
        <strain evidence="4">ATCC 13124 / DSM 756 / JCM 1290 / NCIMB 6125 / NCTC 8237 / S 107 / Type A</strain>
    </source>
</reference>
<evidence type="ECO:0000313" key="4">
    <source>
        <dbReference type="Proteomes" id="UP000001823"/>
    </source>
</evidence>
<evidence type="ECO:0000256" key="2">
    <source>
        <dbReference type="SAM" id="Phobius"/>
    </source>
</evidence>
<organism evidence="3 4">
    <name type="scientific">Clostridium perfringens (strain ATCC 13124 / DSM 756 / JCM 1290 / NCIMB 6125 / NCTC 8237 / Type A)</name>
    <dbReference type="NCBI Taxonomy" id="195103"/>
    <lineage>
        <taxon>Bacteria</taxon>
        <taxon>Bacillati</taxon>
        <taxon>Bacillota</taxon>
        <taxon>Clostridia</taxon>
        <taxon>Eubacteriales</taxon>
        <taxon>Clostridiaceae</taxon>
        <taxon>Clostridium</taxon>
    </lineage>
</organism>
<dbReference type="GeneID" id="93001601"/>
<accession>A0A0H2YRN0</accession>
<keyword evidence="2" id="KW-0812">Transmembrane</keyword>
<dbReference type="HOGENOM" id="CLU_136076_1_0_9"/>
<feature type="compositionally biased region" description="Basic residues" evidence="1">
    <location>
        <begin position="31"/>
        <end position="49"/>
    </location>
</feature>